<dbReference type="CDD" id="cd00082">
    <property type="entry name" value="HisKA"/>
    <property type="match status" value="1"/>
</dbReference>
<dbReference type="SMART" id="SM00342">
    <property type="entry name" value="HTH_ARAC"/>
    <property type="match status" value="1"/>
</dbReference>
<dbReference type="PANTHER" id="PTHR43547:SF2">
    <property type="entry name" value="HYBRID SIGNAL TRANSDUCTION HISTIDINE KINASE C"/>
    <property type="match status" value="1"/>
</dbReference>
<dbReference type="InterPro" id="IPR036890">
    <property type="entry name" value="HATPase_C_sf"/>
</dbReference>
<dbReference type="Gene3D" id="1.10.10.60">
    <property type="entry name" value="Homeodomain-like"/>
    <property type="match status" value="1"/>
</dbReference>
<dbReference type="OrthoDB" id="9797097at2"/>
<keyword evidence="10" id="KW-0804">Transcription</keyword>
<dbReference type="Pfam" id="PF07695">
    <property type="entry name" value="7TMR-DISM_7TM"/>
    <property type="match status" value="1"/>
</dbReference>
<evidence type="ECO:0000313" key="16">
    <source>
        <dbReference type="EMBL" id="KPM46675.1"/>
    </source>
</evidence>
<feature type="domain" description="Response regulatory" evidence="15">
    <location>
        <begin position="852"/>
        <end position="967"/>
    </location>
</feature>
<dbReference type="STRING" id="1605367.AFM12_17985"/>
<dbReference type="GO" id="GO:0043565">
    <property type="term" value="F:sequence-specific DNA binding"/>
    <property type="evidence" value="ECO:0007669"/>
    <property type="project" value="InterPro"/>
</dbReference>
<dbReference type="Pfam" id="PF07696">
    <property type="entry name" value="7TMR-DISMED2"/>
    <property type="match status" value="1"/>
</dbReference>
<dbReference type="Gene3D" id="3.40.50.2300">
    <property type="match status" value="1"/>
</dbReference>
<evidence type="ECO:0000256" key="2">
    <source>
        <dbReference type="ARBA" id="ARBA00012438"/>
    </source>
</evidence>
<dbReference type="SMART" id="SM00387">
    <property type="entry name" value="HATPase_c"/>
    <property type="match status" value="1"/>
</dbReference>
<feature type="transmembrane region" description="Helical" evidence="12">
    <location>
        <begin position="358"/>
        <end position="379"/>
    </location>
</feature>
<evidence type="ECO:0000256" key="1">
    <source>
        <dbReference type="ARBA" id="ARBA00000085"/>
    </source>
</evidence>
<evidence type="ECO:0000259" key="13">
    <source>
        <dbReference type="PROSITE" id="PS01124"/>
    </source>
</evidence>
<evidence type="ECO:0000259" key="15">
    <source>
        <dbReference type="PROSITE" id="PS50110"/>
    </source>
</evidence>
<dbReference type="PROSITE" id="PS50110">
    <property type="entry name" value="RESPONSE_REGULATORY"/>
    <property type="match status" value="1"/>
</dbReference>
<dbReference type="Pfam" id="PF00512">
    <property type="entry name" value="HisKA"/>
    <property type="match status" value="1"/>
</dbReference>
<dbReference type="EC" id="2.7.13.3" evidence="2"/>
<keyword evidence="8" id="KW-0902">Two-component regulatory system</keyword>
<dbReference type="InterPro" id="IPR004358">
    <property type="entry name" value="Sig_transdc_His_kin-like_C"/>
</dbReference>
<dbReference type="FunFam" id="3.30.565.10:FF:000037">
    <property type="entry name" value="Hybrid sensor histidine kinase/response regulator"/>
    <property type="match status" value="1"/>
</dbReference>
<gene>
    <name evidence="16" type="ORF">AFM12_17985</name>
</gene>
<feature type="transmembrane region" description="Helical" evidence="12">
    <location>
        <begin position="457"/>
        <end position="477"/>
    </location>
</feature>
<dbReference type="InterPro" id="IPR009057">
    <property type="entry name" value="Homeodomain-like_sf"/>
</dbReference>
<dbReference type="InterPro" id="IPR036097">
    <property type="entry name" value="HisK_dim/P_sf"/>
</dbReference>
<dbReference type="InterPro" id="IPR011622">
    <property type="entry name" value="7TMR_DISM_rcpt_extracell_dom2"/>
</dbReference>
<evidence type="ECO:0000256" key="11">
    <source>
        <dbReference type="PROSITE-ProRule" id="PRU00169"/>
    </source>
</evidence>
<dbReference type="InterPro" id="IPR003594">
    <property type="entry name" value="HATPase_dom"/>
</dbReference>
<dbReference type="EMBL" id="LGTQ01000015">
    <property type="protein sequence ID" value="KPM46675.1"/>
    <property type="molecule type" value="Genomic_DNA"/>
</dbReference>
<dbReference type="PROSITE" id="PS50109">
    <property type="entry name" value="HIS_KIN"/>
    <property type="match status" value="1"/>
</dbReference>
<dbReference type="SUPFAM" id="SSF47384">
    <property type="entry name" value="Homodimeric domain of signal transducing histidine kinase"/>
    <property type="match status" value="1"/>
</dbReference>
<keyword evidence="3 11" id="KW-0597">Phosphoprotein</keyword>
<evidence type="ECO:0000256" key="5">
    <source>
        <dbReference type="ARBA" id="ARBA00022741"/>
    </source>
</evidence>
<dbReference type="Gene3D" id="1.10.287.130">
    <property type="match status" value="1"/>
</dbReference>
<evidence type="ECO:0000256" key="8">
    <source>
        <dbReference type="ARBA" id="ARBA00023012"/>
    </source>
</evidence>
<dbReference type="GO" id="GO:0003700">
    <property type="term" value="F:DNA-binding transcription factor activity"/>
    <property type="evidence" value="ECO:0007669"/>
    <property type="project" value="InterPro"/>
</dbReference>
<dbReference type="GO" id="GO:0000155">
    <property type="term" value="F:phosphorelay sensor kinase activity"/>
    <property type="evidence" value="ECO:0007669"/>
    <property type="project" value="InterPro"/>
</dbReference>
<keyword evidence="5" id="KW-0547">Nucleotide-binding</keyword>
<keyword evidence="9" id="KW-0805">Transcription regulation</keyword>
<evidence type="ECO:0000313" key="17">
    <source>
        <dbReference type="Proteomes" id="UP000050454"/>
    </source>
</evidence>
<evidence type="ECO:0000256" key="7">
    <source>
        <dbReference type="ARBA" id="ARBA00022840"/>
    </source>
</evidence>
<keyword evidence="4" id="KW-0808">Transferase</keyword>
<dbReference type="AlphaFoldDB" id="A0A0P7C475"/>
<feature type="modified residue" description="4-aspartylphosphate" evidence="11">
    <location>
        <position position="900"/>
    </location>
</feature>
<sequence>MTTILKNSILFVCFLIPQWLLAQESFEVNTRSDRWVQHPYFGYHFQELGRPSQILTNHGSELTASDAYTALSQKLLPVSDKVIPEASFWFIVYVDSLESSGVLLSFGMEQETSWEKIEIFDAQTLLSVAKGGKGSSLKDKTFKTNADVFRLKAGFSYLVHLKNQIPSEDKSLSGLNIYVFREKDYFDFLNYTFPESYFRAGGYLYDFNLIKRSVQVYCDSSGMATLPEVQAQWNQLSFSSYNLRPNPEATYWMRFTIDSSEKSREYLMGLNSGSFWNFDSAEVYVPGENDEYLSYSLGGKVAAQNKPFGVWHDVFPVQMEKGEQKTIYIRLKGFNKFFIPDFQVSHLNPSSFWKVTSWVKFIFGFFIGLILVQFLYYFIRYFLEKEPLHLYFSLFVLGVGLWISFFSTDLQFTPLPRFTEWNIPLASIGMSLAIIFIYAYQYTFLSLGQYRFPFKKVFWFLAIVNSMICFNYAVHFQSFASVYPLRSSYLQLIILSLLLNYVFVTAVGVYSILKKNVFGRAFTLAFVPLLLGIIIRFVLALVLILQGGTYNQFLLYLLIYGQYALMAGIAFALVMMAINTAVRFNTLKIEKIQAEKLREISEFKSRFYTNITHEFRTPLTVILGLSEAIDNEKEKKIITRNGKKLLKLVNQLLDMSKIESGSLPVHWVQGDFVKYVSYLVNTHLSLVEQKGIRLQLIKEVHEIFMDYDEDKTDKIISNLLSNAVKFTPEMGTVTCKIAMKNNRVRLEVIDTGSGISRQEAEHIFERFYQSEKQASADQEGSGIGLSLVKELTELLGGTINVESKPGQGACFILELPVHRYEKVGNETSFLPQEQSEESRKDPESALVPGKETILLVEDNQDVLALLIDLLPESYQKITAKDGKAGLQLAEEIIPDLIITDVMMPEMDGYQLCKALKSNPITDHIPVIMLTARSGRDSKISGLETGADAFLGKPFDKEELLLTIRNMVALQQKLQNKFKEDLNEKREAIPPFLKKVNSIIFEHLADEDFSAELLCDKLHLSRSQVYRKIKALSGLTIQLYIRSVRLAEARRKLKEEDKTVAQVAYECGWTDPSYFTRVFSEVYQDHPSDLKNT</sequence>
<dbReference type="SMART" id="SM00388">
    <property type="entry name" value="HisKA"/>
    <property type="match status" value="1"/>
</dbReference>
<keyword evidence="6" id="KW-0418">Kinase</keyword>
<keyword evidence="12" id="KW-1133">Transmembrane helix</keyword>
<feature type="transmembrane region" description="Helical" evidence="12">
    <location>
        <begin position="425"/>
        <end position="445"/>
    </location>
</feature>
<feature type="domain" description="Histidine kinase" evidence="14">
    <location>
        <begin position="610"/>
        <end position="819"/>
    </location>
</feature>
<evidence type="ECO:0000256" key="9">
    <source>
        <dbReference type="ARBA" id="ARBA00023015"/>
    </source>
</evidence>
<dbReference type="Gene3D" id="3.30.565.10">
    <property type="entry name" value="Histidine kinase-like ATPase, C-terminal domain"/>
    <property type="match status" value="1"/>
</dbReference>
<dbReference type="InterPro" id="IPR001789">
    <property type="entry name" value="Sig_transdc_resp-reg_receiver"/>
</dbReference>
<dbReference type="SUPFAM" id="SSF46689">
    <property type="entry name" value="Homeodomain-like"/>
    <property type="match status" value="1"/>
</dbReference>
<dbReference type="PRINTS" id="PR00344">
    <property type="entry name" value="BCTRLSENSOR"/>
</dbReference>
<evidence type="ECO:0000256" key="3">
    <source>
        <dbReference type="ARBA" id="ARBA00022553"/>
    </source>
</evidence>
<accession>A0A0P7C475</accession>
<feature type="transmembrane region" description="Helical" evidence="12">
    <location>
        <begin position="553"/>
        <end position="578"/>
    </location>
</feature>
<feature type="domain" description="HTH araC/xylS-type" evidence="13">
    <location>
        <begin position="993"/>
        <end position="1092"/>
    </location>
</feature>
<dbReference type="PROSITE" id="PS01124">
    <property type="entry name" value="HTH_ARAC_FAMILY_2"/>
    <property type="match status" value="1"/>
</dbReference>
<dbReference type="Pfam" id="PF00072">
    <property type="entry name" value="Response_reg"/>
    <property type="match status" value="1"/>
</dbReference>
<evidence type="ECO:0000256" key="12">
    <source>
        <dbReference type="SAM" id="Phobius"/>
    </source>
</evidence>
<evidence type="ECO:0000259" key="14">
    <source>
        <dbReference type="PROSITE" id="PS50109"/>
    </source>
</evidence>
<feature type="transmembrane region" description="Helical" evidence="12">
    <location>
        <begin position="525"/>
        <end position="547"/>
    </location>
</feature>
<organism evidence="16 17">
    <name type="scientific">Jiulongibacter sediminis</name>
    <dbReference type="NCBI Taxonomy" id="1605367"/>
    <lineage>
        <taxon>Bacteria</taxon>
        <taxon>Pseudomonadati</taxon>
        <taxon>Bacteroidota</taxon>
        <taxon>Cytophagia</taxon>
        <taxon>Cytophagales</taxon>
        <taxon>Leadbetterellaceae</taxon>
        <taxon>Jiulongibacter</taxon>
    </lineage>
</organism>
<dbReference type="InterPro" id="IPR005467">
    <property type="entry name" value="His_kinase_dom"/>
</dbReference>
<dbReference type="Pfam" id="PF12833">
    <property type="entry name" value="HTH_18"/>
    <property type="match status" value="1"/>
</dbReference>
<dbReference type="Proteomes" id="UP000050454">
    <property type="component" value="Unassembled WGS sequence"/>
</dbReference>
<keyword evidence="12" id="KW-0812">Transmembrane</keyword>
<dbReference type="Pfam" id="PF02518">
    <property type="entry name" value="HATPase_c"/>
    <property type="match status" value="1"/>
</dbReference>
<proteinExistence type="predicted"/>
<keyword evidence="17" id="KW-1185">Reference proteome</keyword>
<dbReference type="SMART" id="SM00448">
    <property type="entry name" value="REC"/>
    <property type="match status" value="1"/>
</dbReference>
<evidence type="ECO:0000256" key="6">
    <source>
        <dbReference type="ARBA" id="ARBA00022777"/>
    </source>
</evidence>
<dbReference type="Gene3D" id="2.60.40.2380">
    <property type="match status" value="1"/>
</dbReference>
<evidence type="ECO:0000256" key="4">
    <source>
        <dbReference type="ARBA" id="ARBA00022679"/>
    </source>
</evidence>
<dbReference type="SUPFAM" id="SSF55874">
    <property type="entry name" value="ATPase domain of HSP90 chaperone/DNA topoisomerase II/histidine kinase"/>
    <property type="match status" value="1"/>
</dbReference>
<evidence type="ECO:0000256" key="10">
    <source>
        <dbReference type="ARBA" id="ARBA00023163"/>
    </source>
</evidence>
<dbReference type="GO" id="GO:0005524">
    <property type="term" value="F:ATP binding"/>
    <property type="evidence" value="ECO:0007669"/>
    <property type="project" value="UniProtKB-KW"/>
</dbReference>
<dbReference type="PANTHER" id="PTHR43547">
    <property type="entry name" value="TWO-COMPONENT HISTIDINE KINASE"/>
    <property type="match status" value="1"/>
</dbReference>
<protein>
    <recommendedName>
        <fullName evidence="2">histidine kinase</fullName>
        <ecNumber evidence="2">2.7.13.3</ecNumber>
    </recommendedName>
</protein>
<dbReference type="SUPFAM" id="SSF52172">
    <property type="entry name" value="CheY-like"/>
    <property type="match status" value="1"/>
</dbReference>
<dbReference type="RefSeq" id="WP_055151348.1">
    <property type="nucleotide sequence ID" value="NZ_JXSZ01000015.1"/>
</dbReference>
<keyword evidence="7" id="KW-0067">ATP-binding</keyword>
<dbReference type="CDD" id="cd16922">
    <property type="entry name" value="HATPase_EvgS-ArcB-TorS-like"/>
    <property type="match status" value="1"/>
</dbReference>
<dbReference type="InterPro" id="IPR011006">
    <property type="entry name" value="CheY-like_superfamily"/>
</dbReference>
<comment type="catalytic activity">
    <reaction evidence="1">
        <text>ATP + protein L-histidine = ADP + protein N-phospho-L-histidine.</text>
        <dbReference type="EC" id="2.7.13.3"/>
    </reaction>
</comment>
<dbReference type="InterPro" id="IPR011623">
    <property type="entry name" value="7TMR_DISM_rcpt_extracell_dom1"/>
</dbReference>
<feature type="transmembrane region" description="Helical" evidence="12">
    <location>
        <begin position="388"/>
        <end position="405"/>
    </location>
</feature>
<dbReference type="InterPro" id="IPR018060">
    <property type="entry name" value="HTH_AraC"/>
</dbReference>
<name>A0A0P7C475_9BACT</name>
<feature type="transmembrane region" description="Helical" evidence="12">
    <location>
        <begin position="489"/>
        <end position="513"/>
    </location>
</feature>
<reference evidence="16 17" key="1">
    <citation type="submission" date="2015-07" db="EMBL/GenBank/DDBJ databases">
        <title>The draft genome sequence of Leadbetterella sp. JN14-9.</title>
        <authorList>
            <person name="Liu Y."/>
            <person name="Du J."/>
            <person name="Shao Z."/>
        </authorList>
    </citation>
    <scope>NUCLEOTIDE SEQUENCE [LARGE SCALE GENOMIC DNA]</scope>
    <source>
        <strain evidence="16 17">JN14-9</strain>
    </source>
</reference>
<keyword evidence="12" id="KW-0472">Membrane</keyword>
<comment type="caution">
    <text evidence="16">The sequence shown here is derived from an EMBL/GenBank/DDBJ whole genome shotgun (WGS) entry which is preliminary data.</text>
</comment>
<dbReference type="InterPro" id="IPR003661">
    <property type="entry name" value="HisK_dim/P_dom"/>
</dbReference>